<accession>B7VMP4</accession>
<dbReference type="STRING" id="575788.VS_1169"/>
<feature type="transmembrane region" description="Helical" evidence="1">
    <location>
        <begin position="14"/>
        <end position="32"/>
    </location>
</feature>
<dbReference type="EMBL" id="FM954972">
    <property type="protein sequence ID" value="CAV18295.1"/>
    <property type="molecule type" value="Genomic_DNA"/>
</dbReference>
<keyword evidence="1" id="KW-0812">Transmembrane</keyword>
<sequence>MTVIPRWNVTRDSVAVILMSILVVGLATIGVASKPISLVTDIVDRTASLAVELISVLTYHLQQFPIQE</sequence>
<dbReference type="HOGENOM" id="CLU_2792972_0_0_6"/>
<gene>
    <name evidence="2" type="ordered locus">VS_1169</name>
</gene>
<proteinExistence type="predicted"/>
<dbReference type="AlphaFoldDB" id="B7VMP4"/>
<dbReference type="KEGG" id="vsp:VS_1169"/>
<keyword evidence="1" id="KW-0472">Membrane</keyword>
<keyword evidence="1" id="KW-1133">Transmembrane helix</keyword>
<organism evidence="2 3">
    <name type="scientific">Vibrio atlanticus (strain LGP32)</name>
    <name type="common">Vibrio splendidus (strain Mel32)</name>
    <dbReference type="NCBI Taxonomy" id="575788"/>
    <lineage>
        <taxon>Bacteria</taxon>
        <taxon>Pseudomonadati</taxon>
        <taxon>Pseudomonadota</taxon>
        <taxon>Gammaproteobacteria</taxon>
        <taxon>Vibrionales</taxon>
        <taxon>Vibrionaceae</taxon>
        <taxon>Vibrio</taxon>
    </lineage>
</organism>
<evidence type="ECO:0000313" key="2">
    <source>
        <dbReference type="EMBL" id="CAV18295.1"/>
    </source>
</evidence>
<dbReference type="Proteomes" id="UP000009100">
    <property type="component" value="Chromosome 1"/>
</dbReference>
<protein>
    <submittedName>
        <fullName evidence="2">Uncharacterized protein</fullName>
    </submittedName>
</protein>
<evidence type="ECO:0000256" key="1">
    <source>
        <dbReference type="SAM" id="Phobius"/>
    </source>
</evidence>
<reference evidence="2 3" key="1">
    <citation type="submission" date="2009-02" db="EMBL/GenBank/DDBJ databases">
        <title>Vibrio splendidus str. LGP32 complete genome.</title>
        <authorList>
            <person name="Mazel D."/>
            <person name="Le Roux F."/>
        </authorList>
    </citation>
    <scope>NUCLEOTIDE SEQUENCE [LARGE SCALE GENOMIC DNA]</scope>
    <source>
        <strain evidence="2 3">LGP32</strain>
    </source>
</reference>
<evidence type="ECO:0000313" key="3">
    <source>
        <dbReference type="Proteomes" id="UP000009100"/>
    </source>
</evidence>
<name>B7VMP4_VIBA3</name>